<evidence type="ECO:0000313" key="2">
    <source>
        <dbReference type="EMBL" id="ATA65403.1"/>
    </source>
</evidence>
<reference evidence="3" key="1">
    <citation type="submission" date="2017-06" db="EMBL/GenBank/DDBJ databases">
        <authorList>
            <person name="Zhao X."/>
        </authorList>
    </citation>
    <scope>NUCLEOTIDE SEQUENCE [LARGE SCALE GENOMIC DNA]</scope>
</reference>
<accession>A0A289ZT53</accession>
<gene>
    <name evidence="2" type="ORF">2050HW_00068</name>
</gene>
<name>A0A289ZT53_9CAUD</name>
<evidence type="ECO:0000313" key="3">
    <source>
        <dbReference type="Proteomes" id="UP000223363"/>
    </source>
</evidence>
<dbReference type="Proteomes" id="UP000223363">
    <property type="component" value="Segment"/>
</dbReference>
<keyword evidence="3" id="KW-1185">Reference proteome</keyword>
<keyword evidence="1" id="KW-0175">Coiled coil</keyword>
<protein>
    <submittedName>
        <fullName evidence="2">Uncharacterized protein</fullName>
    </submittedName>
</protein>
<proteinExistence type="predicted"/>
<sequence length="231" mass="26319">METKELTLVEKMQRRRDLKNQLRGLLENRNPADVYTVVKRQFVLDENGETKLVEREVQTTKAEEDLRLEIDNLKAEINHYSGDHWMNRHRVNELIAKAKVQYDEVISKGITDGLIEVKSYGLMFLSNGDVAFGSTPRWSTVEIEEQLKEAAGLYRREAAVLYSISGAMHSGQNKGFSTLTKDLRVIGAATGKEKSRIFPIHDEAPFIPGNPKPQGKNDLLSKLIRRRVNNK</sequence>
<feature type="coiled-coil region" evidence="1">
    <location>
        <begin position="1"/>
        <end position="28"/>
    </location>
</feature>
<dbReference type="EMBL" id="MF285618">
    <property type="protein sequence ID" value="ATA65403.1"/>
    <property type="molecule type" value="Genomic_DNA"/>
</dbReference>
<evidence type="ECO:0000256" key="1">
    <source>
        <dbReference type="SAM" id="Coils"/>
    </source>
</evidence>
<organism evidence="2 3">
    <name type="scientific">Serratia phage vB_SmaM_ 2050HW</name>
    <dbReference type="NCBI Taxonomy" id="2024252"/>
    <lineage>
        <taxon>Viruses</taxon>
        <taxon>Duplodnaviria</taxon>
        <taxon>Heunggongvirae</taxon>
        <taxon>Uroviricota</taxon>
        <taxon>Caudoviricetes</taxon>
        <taxon>Chimalliviridae</taxon>
        <taxon>Moabitevirus</taxon>
        <taxon>Moabitevirus mv2050HW</taxon>
    </lineage>
</organism>